<dbReference type="Proteomes" id="UP001215280">
    <property type="component" value="Unassembled WGS sequence"/>
</dbReference>
<dbReference type="AlphaFoldDB" id="A0AAD7JJY5"/>
<dbReference type="EMBL" id="JARJLG010000033">
    <property type="protein sequence ID" value="KAJ7766409.1"/>
    <property type="molecule type" value="Genomic_DNA"/>
</dbReference>
<keyword evidence="4" id="KW-1185">Reference proteome</keyword>
<sequence>MFSATVTATVAENIYVRSSSPWRSPLLVPHVSSYSLPRTAMFLQANAYPFTLGPAPAFPTNAWLSPLHLPLALLASLAIFALLPAFLAARPLAEKRDSSWFPLQVTTETLPMLSPTAAKTPPVAAPIAHPRIGPLLPSVYKSQKPISMAKIIMARHMHRRPASAPLLAPSRAGLEPPRPAAAPAVQGHAWMG</sequence>
<comment type="caution">
    <text evidence="3">The sequence shown here is derived from an EMBL/GenBank/DDBJ whole genome shotgun (WGS) entry which is preliminary data.</text>
</comment>
<evidence type="ECO:0000313" key="3">
    <source>
        <dbReference type="EMBL" id="KAJ7766409.1"/>
    </source>
</evidence>
<protein>
    <submittedName>
        <fullName evidence="3">Uncharacterized protein</fullName>
    </submittedName>
</protein>
<evidence type="ECO:0000313" key="4">
    <source>
        <dbReference type="Proteomes" id="UP001215280"/>
    </source>
</evidence>
<organism evidence="3 4">
    <name type="scientific">Mycena maculata</name>
    <dbReference type="NCBI Taxonomy" id="230809"/>
    <lineage>
        <taxon>Eukaryota</taxon>
        <taxon>Fungi</taxon>
        <taxon>Dikarya</taxon>
        <taxon>Basidiomycota</taxon>
        <taxon>Agaricomycotina</taxon>
        <taxon>Agaricomycetes</taxon>
        <taxon>Agaricomycetidae</taxon>
        <taxon>Agaricales</taxon>
        <taxon>Marasmiineae</taxon>
        <taxon>Mycenaceae</taxon>
        <taxon>Mycena</taxon>
    </lineage>
</organism>
<reference evidence="3" key="1">
    <citation type="submission" date="2023-03" db="EMBL/GenBank/DDBJ databases">
        <title>Massive genome expansion in bonnet fungi (Mycena s.s.) driven by repeated elements and novel gene families across ecological guilds.</title>
        <authorList>
            <consortium name="Lawrence Berkeley National Laboratory"/>
            <person name="Harder C.B."/>
            <person name="Miyauchi S."/>
            <person name="Viragh M."/>
            <person name="Kuo A."/>
            <person name="Thoen E."/>
            <person name="Andreopoulos B."/>
            <person name="Lu D."/>
            <person name="Skrede I."/>
            <person name="Drula E."/>
            <person name="Henrissat B."/>
            <person name="Morin E."/>
            <person name="Kohler A."/>
            <person name="Barry K."/>
            <person name="LaButti K."/>
            <person name="Morin E."/>
            <person name="Salamov A."/>
            <person name="Lipzen A."/>
            <person name="Mereny Z."/>
            <person name="Hegedus B."/>
            <person name="Baldrian P."/>
            <person name="Stursova M."/>
            <person name="Weitz H."/>
            <person name="Taylor A."/>
            <person name="Grigoriev I.V."/>
            <person name="Nagy L.G."/>
            <person name="Martin F."/>
            <person name="Kauserud H."/>
        </authorList>
    </citation>
    <scope>NUCLEOTIDE SEQUENCE</scope>
    <source>
        <strain evidence="3">CBHHK188m</strain>
    </source>
</reference>
<keyword evidence="2" id="KW-0472">Membrane</keyword>
<feature type="transmembrane region" description="Helical" evidence="2">
    <location>
        <begin position="67"/>
        <end position="89"/>
    </location>
</feature>
<keyword evidence="2" id="KW-0812">Transmembrane</keyword>
<evidence type="ECO:0000256" key="2">
    <source>
        <dbReference type="SAM" id="Phobius"/>
    </source>
</evidence>
<feature type="region of interest" description="Disordered" evidence="1">
    <location>
        <begin position="170"/>
        <end position="192"/>
    </location>
</feature>
<proteinExistence type="predicted"/>
<evidence type="ECO:0000256" key="1">
    <source>
        <dbReference type="SAM" id="MobiDB-lite"/>
    </source>
</evidence>
<name>A0AAD7JJY5_9AGAR</name>
<keyword evidence="2" id="KW-1133">Transmembrane helix</keyword>
<gene>
    <name evidence="3" type="ORF">DFH07DRAFT_353250</name>
</gene>
<accession>A0AAD7JJY5</accession>